<protein>
    <submittedName>
        <fullName evidence="1">Uncharacterized protein</fullName>
    </submittedName>
</protein>
<comment type="caution">
    <text evidence="1">The sequence shown here is derived from an EMBL/GenBank/DDBJ whole genome shotgun (WGS) entry which is preliminary data.</text>
</comment>
<keyword evidence="2" id="KW-1185">Reference proteome</keyword>
<gene>
    <name evidence="1" type="ORF">B0H66DRAFT_618135</name>
</gene>
<organism evidence="1 2">
    <name type="scientific">Apodospora peruviana</name>
    <dbReference type="NCBI Taxonomy" id="516989"/>
    <lineage>
        <taxon>Eukaryota</taxon>
        <taxon>Fungi</taxon>
        <taxon>Dikarya</taxon>
        <taxon>Ascomycota</taxon>
        <taxon>Pezizomycotina</taxon>
        <taxon>Sordariomycetes</taxon>
        <taxon>Sordariomycetidae</taxon>
        <taxon>Sordariales</taxon>
        <taxon>Lasiosphaeriaceae</taxon>
        <taxon>Apodospora</taxon>
    </lineage>
</organism>
<proteinExistence type="predicted"/>
<sequence>MKPPAPFSLSRSFPLSMNAYGVYNTLNLTTMLKTFKICNGNNKFDILFTVKFHMGFVSRALLGIQCGHHSPPLQGPSYETRDTVIAAASEESSASGSGVYLSFNPHSAVILPPLLCPSGSPEKTMIQMVTESMRAVRLEGPGRQVGIDISMVGVGPEQQLRAGFQWRKEEEGG</sequence>
<evidence type="ECO:0000313" key="2">
    <source>
        <dbReference type="Proteomes" id="UP001283341"/>
    </source>
</evidence>
<dbReference type="AlphaFoldDB" id="A0AAE0IKG8"/>
<dbReference type="Proteomes" id="UP001283341">
    <property type="component" value="Unassembled WGS sequence"/>
</dbReference>
<name>A0AAE0IKG8_9PEZI</name>
<dbReference type="EMBL" id="JAUEDM010000002">
    <property type="protein sequence ID" value="KAK3326816.1"/>
    <property type="molecule type" value="Genomic_DNA"/>
</dbReference>
<evidence type="ECO:0000313" key="1">
    <source>
        <dbReference type="EMBL" id="KAK3326816.1"/>
    </source>
</evidence>
<reference evidence="1" key="2">
    <citation type="submission" date="2023-06" db="EMBL/GenBank/DDBJ databases">
        <authorList>
            <consortium name="Lawrence Berkeley National Laboratory"/>
            <person name="Haridas S."/>
            <person name="Hensen N."/>
            <person name="Bonometti L."/>
            <person name="Westerberg I."/>
            <person name="Brannstrom I.O."/>
            <person name="Guillou S."/>
            <person name="Cros-Aarteil S."/>
            <person name="Calhoun S."/>
            <person name="Kuo A."/>
            <person name="Mondo S."/>
            <person name="Pangilinan J."/>
            <person name="Riley R."/>
            <person name="Labutti K."/>
            <person name="Andreopoulos B."/>
            <person name="Lipzen A."/>
            <person name="Chen C."/>
            <person name="Yanf M."/>
            <person name="Daum C."/>
            <person name="Ng V."/>
            <person name="Clum A."/>
            <person name="Steindorff A."/>
            <person name="Ohm R."/>
            <person name="Martin F."/>
            <person name="Silar P."/>
            <person name="Natvig D."/>
            <person name="Lalanne C."/>
            <person name="Gautier V."/>
            <person name="Ament-Velasquez S.L."/>
            <person name="Kruys A."/>
            <person name="Hutchinson M.I."/>
            <person name="Powell A.J."/>
            <person name="Barry K."/>
            <person name="Miller A.N."/>
            <person name="Grigoriev I.V."/>
            <person name="Debuchy R."/>
            <person name="Gladieux P."/>
            <person name="Thoren M.H."/>
            <person name="Johannesson H."/>
        </authorList>
    </citation>
    <scope>NUCLEOTIDE SEQUENCE</scope>
    <source>
        <strain evidence="1">CBS 118394</strain>
    </source>
</reference>
<reference evidence="1" key="1">
    <citation type="journal article" date="2023" name="Mol. Phylogenet. Evol.">
        <title>Genome-scale phylogeny and comparative genomics of the fungal order Sordariales.</title>
        <authorList>
            <person name="Hensen N."/>
            <person name="Bonometti L."/>
            <person name="Westerberg I."/>
            <person name="Brannstrom I.O."/>
            <person name="Guillou S."/>
            <person name="Cros-Aarteil S."/>
            <person name="Calhoun S."/>
            <person name="Haridas S."/>
            <person name="Kuo A."/>
            <person name="Mondo S."/>
            <person name="Pangilinan J."/>
            <person name="Riley R."/>
            <person name="LaButti K."/>
            <person name="Andreopoulos B."/>
            <person name="Lipzen A."/>
            <person name="Chen C."/>
            <person name="Yan M."/>
            <person name="Daum C."/>
            <person name="Ng V."/>
            <person name="Clum A."/>
            <person name="Steindorff A."/>
            <person name="Ohm R.A."/>
            <person name="Martin F."/>
            <person name="Silar P."/>
            <person name="Natvig D.O."/>
            <person name="Lalanne C."/>
            <person name="Gautier V."/>
            <person name="Ament-Velasquez S.L."/>
            <person name="Kruys A."/>
            <person name="Hutchinson M.I."/>
            <person name="Powell A.J."/>
            <person name="Barry K."/>
            <person name="Miller A.N."/>
            <person name="Grigoriev I.V."/>
            <person name="Debuchy R."/>
            <person name="Gladieux P."/>
            <person name="Hiltunen Thoren M."/>
            <person name="Johannesson H."/>
        </authorList>
    </citation>
    <scope>NUCLEOTIDE SEQUENCE</scope>
    <source>
        <strain evidence="1">CBS 118394</strain>
    </source>
</reference>
<accession>A0AAE0IKG8</accession>